<dbReference type="AlphaFoldDB" id="A0A0N5CPN6"/>
<feature type="transmembrane region" description="Helical" evidence="2">
    <location>
        <begin position="106"/>
        <end position="128"/>
    </location>
</feature>
<gene>
    <name evidence="3" type="ORF">TCLT_LOCUS2185</name>
</gene>
<name>A0A0N5CPN6_THECL</name>
<dbReference type="WBParaSite" id="TCLT_0000218401-mRNA-1">
    <property type="protein sequence ID" value="TCLT_0000218401-mRNA-1"/>
    <property type="gene ID" value="TCLT_0000218401"/>
</dbReference>
<keyword evidence="2" id="KW-0812">Transmembrane</keyword>
<sequence>MELATLANQPNSNNQQQLQMQSSNSAATESQNFDGCLQNQTSQTISVTNNTLPSPLTVPSTEVVTTFANDSSTNVNDRNMSEEGYQNSGKSLREMRELDREKLMRYVYFGQAALVIIVALAWIAFTIFDLDSEKANENATRNEFANATQNKSFILPALINNTTNSNRKPLPSVPVDDRISNSTPLKVPLMVNNGIDYPINGDF</sequence>
<evidence type="ECO:0000313" key="5">
    <source>
        <dbReference type="WBParaSite" id="TCLT_0000218401-mRNA-1"/>
    </source>
</evidence>
<feature type="region of interest" description="Disordered" evidence="1">
    <location>
        <begin position="1"/>
        <end position="32"/>
    </location>
</feature>
<organism evidence="5">
    <name type="scientific">Thelazia callipaeda</name>
    <name type="common">Oriental eyeworm</name>
    <name type="synonym">Parasitic nematode</name>
    <dbReference type="NCBI Taxonomy" id="103827"/>
    <lineage>
        <taxon>Eukaryota</taxon>
        <taxon>Metazoa</taxon>
        <taxon>Ecdysozoa</taxon>
        <taxon>Nematoda</taxon>
        <taxon>Chromadorea</taxon>
        <taxon>Rhabditida</taxon>
        <taxon>Spirurina</taxon>
        <taxon>Spiruromorpha</taxon>
        <taxon>Thelazioidea</taxon>
        <taxon>Thelaziidae</taxon>
        <taxon>Thelazia</taxon>
    </lineage>
</organism>
<dbReference type="Proteomes" id="UP000276776">
    <property type="component" value="Unassembled WGS sequence"/>
</dbReference>
<accession>A0A0N5CPN6</accession>
<reference evidence="5" key="1">
    <citation type="submission" date="2017-02" db="UniProtKB">
        <authorList>
            <consortium name="WormBaseParasite"/>
        </authorList>
    </citation>
    <scope>IDENTIFICATION</scope>
</reference>
<keyword evidence="2" id="KW-0472">Membrane</keyword>
<evidence type="ECO:0000256" key="1">
    <source>
        <dbReference type="SAM" id="MobiDB-lite"/>
    </source>
</evidence>
<evidence type="ECO:0000256" key="2">
    <source>
        <dbReference type="SAM" id="Phobius"/>
    </source>
</evidence>
<protein>
    <submittedName>
        <fullName evidence="3 5">Uncharacterized protein</fullName>
    </submittedName>
</protein>
<evidence type="ECO:0000313" key="3">
    <source>
        <dbReference type="EMBL" id="VDM97996.1"/>
    </source>
</evidence>
<dbReference type="EMBL" id="UYYF01000394">
    <property type="protein sequence ID" value="VDM97996.1"/>
    <property type="molecule type" value="Genomic_DNA"/>
</dbReference>
<keyword evidence="4" id="KW-1185">Reference proteome</keyword>
<keyword evidence="2" id="KW-1133">Transmembrane helix</keyword>
<evidence type="ECO:0000313" key="4">
    <source>
        <dbReference type="Proteomes" id="UP000276776"/>
    </source>
</evidence>
<reference evidence="3 4" key="2">
    <citation type="submission" date="2018-11" db="EMBL/GenBank/DDBJ databases">
        <authorList>
            <consortium name="Pathogen Informatics"/>
        </authorList>
    </citation>
    <scope>NUCLEOTIDE SEQUENCE [LARGE SCALE GENOMIC DNA]</scope>
</reference>
<feature type="compositionally biased region" description="Low complexity" evidence="1">
    <location>
        <begin position="8"/>
        <end position="25"/>
    </location>
</feature>
<proteinExistence type="predicted"/>